<sequence>MTLREKVIHRLNNLTKPVGSLGYLEEIALKIALIQEKEIPELFKDKRVYVFVSDHGIVEENVSAYPKEVTYQMVFNFLNKGAAINVFSNHVDANVYVVDAGVDYDFEDHPFLIKKKVGYGTKNFSKGPAMTKDEALLSINYGRQIANDAIESGADLLAIGDMGIGNTTTATAMAAAFGYNIDDILDIGTPIDNERLKNKKKAVERAIEINKPDKNDALDVLAKVGSYCIGEMAGFILQAAEKRVPVVIDGFPTTAGFLLAYKMDEKVKEYALFGHKSKVKGHKVIMDSLGVRPILDLDMRLGEGTGAVLSMPIIEAAIKMIREMATFESANVSKGVDQEVAR</sequence>
<comment type="function">
    <text evidence="10">Catalyzes the synthesis of alpha-ribazole-5'-phosphate from nicotinate mononucleotide (NAMN) and 5,6-dimethylbenzimidazole (DMB).</text>
</comment>
<evidence type="ECO:0000256" key="2">
    <source>
        <dbReference type="ARBA" id="ARBA00007110"/>
    </source>
</evidence>
<evidence type="ECO:0000256" key="4">
    <source>
        <dbReference type="ARBA" id="ARBA00015486"/>
    </source>
</evidence>
<dbReference type="NCBIfam" id="NF000996">
    <property type="entry name" value="PRK00105.1"/>
    <property type="match status" value="1"/>
</dbReference>
<evidence type="ECO:0000256" key="10">
    <source>
        <dbReference type="HAMAP-Rule" id="MF_00230"/>
    </source>
</evidence>
<gene>
    <name evidence="10" type="primary">cobT</name>
    <name evidence="11" type="ORF">BW47_03770</name>
</gene>
<dbReference type="CDD" id="cd02439">
    <property type="entry name" value="DMB-PRT_CobT"/>
    <property type="match status" value="1"/>
</dbReference>
<comment type="catalytic activity">
    <reaction evidence="9 10">
        <text>5,6-dimethylbenzimidazole + nicotinate beta-D-ribonucleotide = alpha-ribazole 5'-phosphate + nicotinate + H(+)</text>
        <dbReference type="Rhea" id="RHEA:11196"/>
        <dbReference type="ChEBI" id="CHEBI:15378"/>
        <dbReference type="ChEBI" id="CHEBI:15890"/>
        <dbReference type="ChEBI" id="CHEBI:32544"/>
        <dbReference type="ChEBI" id="CHEBI:57502"/>
        <dbReference type="ChEBI" id="CHEBI:57918"/>
        <dbReference type="EC" id="2.4.2.21"/>
    </reaction>
</comment>
<feature type="active site" description="Proton acceptor" evidence="10">
    <location>
        <position position="303"/>
    </location>
</feature>
<evidence type="ECO:0000256" key="9">
    <source>
        <dbReference type="ARBA" id="ARBA00047340"/>
    </source>
</evidence>
<dbReference type="HAMAP" id="MF_00230">
    <property type="entry name" value="CobT"/>
    <property type="match status" value="1"/>
</dbReference>
<proteinExistence type="inferred from homology"/>
<dbReference type="Pfam" id="PF02277">
    <property type="entry name" value="DBI_PRT"/>
    <property type="match status" value="1"/>
</dbReference>
<organism evidence="11 12">
    <name type="scientific">Thermosipho melanesiensis</name>
    <dbReference type="NCBI Taxonomy" id="46541"/>
    <lineage>
        <taxon>Bacteria</taxon>
        <taxon>Thermotogati</taxon>
        <taxon>Thermotogota</taxon>
        <taxon>Thermotogae</taxon>
        <taxon>Thermotogales</taxon>
        <taxon>Fervidobacteriaceae</taxon>
        <taxon>Thermosipho</taxon>
    </lineage>
</organism>
<dbReference type="EC" id="2.4.2.21" evidence="3 10"/>
<comment type="pathway">
    <text evidence="1 10">Nucleoside biosynthesis; alpha-ribazole biosynthesis; alpha-ribazole from 5,6-dimethylbenzimidazole: step 1/2.</text>
</comment>
<reference evidence="11 12" key="1">
    <citation type="submission" date="2014-02" db="EMBL/GenBank/DDBJ databases">
        <title>Diversity of Thermotogales isolates from hydrothermal vents.</title>
        <authorList>
            <person name="Haverkamp T.H.A."/>
            <person name="Lossouarn J."/>
            <person name="Geslin C."/>
            <person name="Nesbo C.L."/>
        </authorList>
    </citation>
    <scope>NUCLEOTIDE SEQUENCE [LARGE SCALE GENOMIC DNA]</scope>
    <source>
        <strain evidence="11 12">431</strain>
    </source>
</reference>
<dbReference type="GO" id="GO:0016757">
    <property type="term" value="F:glycosyltransferase activity"/>
    <property type="evidence" value="ECO:0007669"/>
    <property type="project" value="UniProtKB-KW"/>
</dbReference>
<name>A0ABN4UW24_9BACT</name>
<evidence type="ECO:0000256" key="5">
    <source>
        <dbReference type="ARBA" id="ARBA00022573"/>
    </source>
</evidence>
<dbReference type="Gene3D" id="3.40.50.10210">
    <property type="match status" value="1"/>
</dbReference>
<evidence type="ECO:0000313" key="12">
    <source>
        <dbReference type="Proteomes" id="UP000185490"/>
    </source>
</evidence>
<evidence type="ECO:0000256" key="6">
    <source>
        <dbReference type="ARBA" id="ARBA00022676"/>
    </source>
</evidence>
<dbReference type="PANTHER" id="PTHR43463:SF1">
    <property type="entry name" value="NICOTINATE-NUCLEOTIDE--DIMETHYLBENZIMIDAZOLE PHOSPHORIBOSYLTRANSFERASE"/>
    <property type="match status" value="1"/>
</dbReference>
<dbReference type="InterPro" id="IPR023195">
    <property type="entry name" value="Nict_dMeBzImd_PRibTrfase_N"/>
</dbReference>
<evidence type="ECO:0000313" key="11">
    <source>
        <dbReference type="EMBL" id="APT73707.1"/>
    </source>
</evidence>
<comment type="similarity">
    <text evidence="2 10">Belongs to the CobT family.</text>
</comment>
<dbReference type="Proteomes" id="UP000185490">
    <property type="component" value="Chromosome"/>
</dbReference>
<evidence type="ECO:0000256" key="8">
    <source>
        <dbReference type="ARBA" id="ARBA00030686"/>
    </source>
</evidence>
<dbReference type="Gene3D" id="1.10.1610.10">
    <property type="match status" value="1"/>
</dbReference>
<evidence type="ECO:0000256" key="3">
    <source>
        <dbReference type="ARBA" id="ARBA00011991"/>
    </source>
</evidence>
<protein>
    <recommendedName>
        <fullName evidence="4 10">Nicotinate-nucleotide--dimethylbenzimidazole phosphoribosyltransferase</fullName>
        <shortName evidence="10">NN:DBI PRT</shortName>
        <ecNumber evidence="3 10">2.4.2.21</ecNumber>
    </recommendedName>
    <alternativeName>
        <fullName evidence="8 10">N(1)-alpha-phosphoribosyltransferase</fullName>
    </alternativeName>
</protein>
<dbReference type="PANTHER" id="PTHR43463">
    <property type="entry name" value="NICOTINATE-NUCLEOTIDE--DIMETHYLBENZIMIDAZOLE PHOSPHORIBOSYLTRANSFERASE"/>
    <property type="match status" value="1"/>
</dbReference>
<dbReference type="EMBL" id="CP007389">
    <property type="protein sequence ID" value="APT73707.1"/>
    <property type="molecule type" value="Genomic_DNA"/>
</dbReference>
<evidence type="ECO:0000256" key="1">
    <source>
        <dbReference type="ARBA" id="ARBA00005049"/>
    </source>
</evidence>
<dbReference type="InterPro" id="IPR036087">
    <property type="entry name" value="Nict_dMeBzImd_PRibTrfase_sf"/>
</dbReference>
<dbReference type="InterPro" id="IPR003200">
    <property type="entry name" value="Nict_dMeBzImd_PRibTrfase"/>
</dbReference>
<keyword evidence="5 10" id="KW-0169">Cobalamin biosynthesis</keyword>
<dbReference type="InterPro" id="IPR017846">
    <property type="entry name" value="Nict_dMeBzImd_PRibTrfase_bact"/>
</dbReference>
<keyword evidence="12" id="KW-1185">Reference proteome</keyword>
<dbReference type="SUPFAM" id="SSF52733">
    <property type="entry name" value="Nicotinate mononucleotide:5,6-dimethylbenzimidazole phosphoribosyltransferase (CobT)"/>
    <property type="match status" value="1"/>
</dbReference>
<accession>A0ABN4UW24</accession>
<keyword evidence="6 10" id="KW-0328">Glycosyltransferase</keyword>
<dbReference type="NCBIfam" id="TIGR03160">
    <property type="entry name" value="cobT_DBIPRT"/>
    <property type="match status" value="1"/>
</dbReference>
<dbReference type="RefSeq" id="WP_012056920.1">
    <property type="nucleotide sequence ID" value="NZ_CP007389.1"/>
</dbReference>
<evidence type="ECO:0000256" key="7">
    <source>
        <dbReference type="ARBA" id="ARBA00022679"/>
    </source>
</evidence>
<keyword evidence="7 10" id="KW-0808">Transferase</keyword>